<evidence type="ECO:0000256" key="9">
    <source>
        <dbReference type="ARBA" id="ARBA00023315"/>
    </source>
</evidence>
<dbReference type="GO" id="GO:0005794">
    <property type="term" value="C:Golgi apparatus"/>
    <property type="evidence" value="ECO:0007669"/>
    <property type="project" value="TreeGrafter"/>
</dbReference>
<evidence type="ECO:0000256" key="3">
    <source>
        <dbReference type="ARBA" id="ARBA00022679"/>
    </source>
</evidence>
<evidence type="ECO:0000256" key="4">
    <source>
        <dbReference type="ARBA" id="ARBA00022692"/>
    </source>
</evidence>
<dbReference type="InterPro" id="IPR039859">
    <property type="entry name" value="PFA4/ZDH16/20/ERF2-like"/>
</dbReference>
<proteinExistence type="inferred from homology"/>
<keyword evidence="5 10" id="KW-1133">Transmembrane helix</keyword>
<organism evidence="12">
    <name type="scientific">Aphanomyces astaci</name>
    <name type="common">Crayfish plague agent</name>
    <dbReference type="NCBI Taxonomy" id="112090"/>
    <lineage>
        <taxon>Eukaryota</taxon>
        <taxon>Sar</taxon>
        <taxon>Stramenopiles</taxon>
        <taxon>Oomycota</taxon>
        <taxon>Saprolegniomycetes</taxon>
        <taxon>Saprolegniales</taxon>
        <taxon>Verrucalvaceae</taxon>
        <taxon>Aphanomyces</taxon>
    </lineage>
</organism>
<keyword evidence="3 10" id="KW-0808">Transferase</keyword>
<dbReference type="PROSITE" id="PS50216">
    <property type="entry name" value="DHHC"/>
    <property type="match status" value="1"/>
</dbReference>
<dbReference type="GO" id="GO:0019706">
    <property type="term" value="F:protein-cysteine S-palmitoyltransferase activity"/>
    <property type="evidence" value="ECO:0007669"/>
    <property type="project" value="UniProtKB-EC"/>
</dbReference>
<dbReference type="GO" id="GO:0006612">
    <property type="term" value="P:protein targeting to membrane"/>
    <property type="evidence" value="ECO:0007669"/>
    <property type="project" value="TreeGrafter"/>
</dbReference>
<evidence type="ECO:0000256" key="8">
    <source>
        <dbReference type="ARBA" id="ARBA00023288"/>
    </source>
</evidence>
<dbReference type="PANTHER" id="PTHR22883">
    <property type="entry name" value="ZINC FINGER DHHC DOMAIN CONTAINING PROTEIN"/>
    <property type="match status" value="1"/>
</dbReference>
<evidence type="ECO:0000256" key="5">
    <source>
        <dbReference type="ARBA" id="ARBA00022989"/>
    </source>
</evidence>
<dbReference type="GeneID" id="20807436"/>
<reference evidence="12" key="1">
    <citation type="submission" date="2013-12" db="EMBL/GenBank/DDBJ databases">
        <title>The Genome Sequence of Aphanomyces astaci APO3.</title>
        <authorList>
            <consortium name="The Broad Institute Genomics Platform"/>
            <person name="Russ C."/>
            <person name="Tyler B."/>
            <person name="van West P."/>
            <person name="Dieguez-Uribeondo J."/>
            <person name="Young S.K."/>
            <person name="Zeng Q."/>
            <person name="Gargeya S."/>
            <person name="Fitzgerald M."/>
            <person name="Abouelleil A."/>
            <person name="Alvarado L."/>
            <person name="Chapman S.B."/>
            <person name="Gainer-Dewar J."/>
            <person name="Goldberg J."/>
            <person name="Griggs A."/>
            <person name="Gujja S."/>
            <person name="Hansen M."/>
            <person name="Howarth C."/>
            <person name="Imamovic A."/>
            <person name="Ireland A."/>
            <person name="Larimer J."/>
            <person name="McCowan C."/>
            <person name="Murphy C."/>
            <person name="Pearson M."/>
            <person name="Poon T.W."/>
            <person name="Priest M."/>
            <person name="Roberts A."/>
            <person name="Saif S."/>
            <person name="Shea T."/>
            <person name="Sykes S."/>
            <person name="Wortman J."/>
            <person name="Nusbaum C."/>
            <person name="Birren B."/>
        </authorList>
    </citation>
    <scope>NUCLEOTIDE SEQUENCE [LARGE SCALE GENOMIC DNA]</scope>
    <source>
        <strain evidence="12">APO3</strain>
    </source>
</reference>
<evidence type="ECO:0000256" key="6">
    <source>
        <dbReference type="ARBA" id="ARBA00023136"/>
    </source>
</evidence>
<comment type="similarity">
    <text evidence="2 10">Belongs to the DHHC palmitoyltransferase family.</text>
</comment>
<keyword evidence="4 10" id="KW-0812">Transmembrane</keyword>
<protein>
    <recommendedName>
        <fullName evidence="10">Palmitoyltransferase</fullName>
        <ecNumber evidence="10">2.3.1.225</ecNumber>
    </recommendedName>
</protein>
<feature type="transmembrane region" description="Helical" evidence="10">
    <location>
        <begin position="60"/>
        <end position="77"/>
    </location>
</feature>
<comment type="catalytic activity">
    <reaction evidence="10">
        <text>L-cysteinyl-[protein] + hexadecanoyl-CoA = S-hexadecanoyl-L-cysteinyl-[protein] + CoA</text>
        <dbReference type="Rhea" id="RHEA:36683"/>
        <dbReference type="Rhea" id="RHEA-COMP:10131"/>
        <dbReference type="Rhea" id="RHEA-COMP:11032"/>
        <dbReference type="ChEBI" id="CHEBI:29950"/>
        <dbReference type="ChEBI" id="CHEBI:57287"/>
        <dbReference type="ChEBI" id="CHEBI:57379"/>
        <dbReference type="ChEBI" id="CHEBI:74151"/>
        <dbReference type="EC" id="2.3.1.225"/>
    </reaction>
</comment>
<dbReference type="EC" id="2.3.1.225" evidence="10"/>
<sequence length="438" mass="49843">MMSDEVMPTKSTTTKNYKWAYRVGCPAVKALLFCLLLEIPGSSLRVTHRDKTWEWNWPEIQILLVIVGAATLAYYAVQGSDPGYVTEAMVQTSMESDTLLGVDDDELDLRGTSKAREIDYRKSKIAAMEAALELNNNATSENADASVELSPAPTMDFCTVCQLQPPLRAYHCGFCNRCVATFDHHCFFIGSCVGERNHCRFWWFLALTTVEVYACLGVVHSGFHAATSVQAWIQLNSIALVAALFFYVRPDHVITLHFFFQCDNVISWTVYPTNIWWWVMYRRLRPWRIRCVGFTVRRHTNKNSGFVAYKPAYQMDDCIRVAFIMLTNSTTRELGKGPDKLPYLRGTRECDLPFSNGLVRNVGGFCCFRAGCRGMNRHEWTPTDWKPVGQVVHFAWDNSHIWLMYLFPIGKSTGMQPTFATICGRTNITVAVDDNKMN</sequence>
<keyword evidence="8" id="KW-0449">Lipoprotein</keyword>
<evidence type="ECO:0000259" key="11">
    <source>
        <dbReference type="Pfam" id="PF01529"/>
    </source>
</evidence>
<keyword evidence="7" id="KW-0564">Palmitate</keyword>
<evidence type="ECO:0000256" key="1">
    <source>
        <dbReference type="ARBA" id="ARBA00004127"/>
    </source>
</evidence>
<dbReference type="RefSeq" id="XP_009828624.1">
    <property type="nucleotide sequence ID" value="XM_009830322.1"/>
</dbReference>
<dbReference type="GO" id="GO:0005783">
    <property type="term" value="C:endoplasmic reticulum"/>
    <property type="evidence" value="ECO:0007669"/>
    <property type="project" value="TreeGrafter"/>
</dbReference>
<feature type="transmembrane region" description="Helical" evidence="10">
    <location>
        <begin position="201"/>
        <end position="219"/>
    </location>
</feature>
<dbReference type="AlphaFoldDB" id="W4GQ99"/>
<keyword evidence="9 10" id="KW-0012">Acyltransferase</keyword>
<dbReference type="PANTHER" id="PTHR22883:SF301">
    <property type="entry name" value="PALMITOYLTRANSFERASE ZDHHC12"/>
    <property type="match status" value="1"/>
</dbReference>
<evidence type="ECO:0000256" key="2">
    <source>
        <dbReference type="ARBA" id="ARBA00008574"/>
    </source>
</evidence>
<evidence type="ECO:0000256" key="10">
    <source>
        <dbReference type="RuleBase" id="RU079119"/>
    </source>
</evidence>
<feature type="domain" description="Palmitoyltransferase DHHC" evidence="11">
    <location>
        <begin position="155"/>
        <end position="264"/>
    </location>
</feature>
<evidence type="ECO:0000313" key="12">
    <source>
        <dbReference type="EMBL" id="ETV81887.1"/>
    </source>
</evidence>
<name>W4GQ99_APHAT</name>
<dbReference type="VEuPathDB" id="FungiDB:H257_05440"/>
<keyword evidence="6 10" id="KW-0472">Membrane</keyword>
<accession>W4GQ99</accession>
<comment type="subcellular location">
    <subcellularLocation>
        <location evidence="1">Endomembrane system</location>
        <topology evidence="1">Multi-pass membrane protein</topology>
    </subcellularLocation>
</comment>
<feature type="transmembrane region" description="Helical" evidence="10">
    <location>
        <begin position="20"/>
        <end position="39"/>
    </location>
</feature>
<evidence type="ECO:0000256" key="7">
    <source>
        <dbReference type="ARBA" id="ARBA00023139"/>
    </source>
</evidence>
<dbReference type="Pfam" id="PF01529">
    <property type="entry name" value="DHHC"/>
    <property type="match status" value="1"/>
</dbReference>
<dbReference type="InterPro" id="IPR001594">
    <property type="entry name" value="Palmitoyltrfase_DHHC"/>
</dbReference>
<comment type="domain">
    <text evidence="10">The DHHC domain is required for palmitoyltransferase activity.</text>
</comment>
<gene>
    <name evidence="12" type="ORF">H257_05440</name>
</gene>
<dbReference type="STRING" id="112090.W4GQ99"/>
<dbReference type="OrthoDB" id="77018at2759"/>
<dbReference type="EMBL" id="KI913123">
    <property type="protein sequence ID" value="ETV81887.1"/>
    <property type="molecule type" value="Genomic_DNA"/>
</dbReference>